<feature type="transmembrane region" description="Helical" evidence="7">
    <location>
        <begin position="124"/>
        <end position="143"/>
    </location>
</feature>
<feature type="transmembrane region" description="Helical" evidence="7">
    <location>
        <begin position="100"/>
        <end position="118"/>
    </location>
</feature>
<comment type="similarity">
    <text evidence="2">Belongs to the peptidase S54 family.</text>
</comment>
<dbReference type="InterPro" id="IPR035952">
    <property type="entry name" value="Rhomboid-like_sf"/>
</dbReference>
<evidence type="ECO:0000313" key="9">
    <source>
        <dbReference type="EMBL" id="ADI13482.1"/>
    </source>
</evidence>
<name>D7CRJ2_TRURR</name>
<dbReference type="OrthoDB" id="9813074at2"/>
<dbReference type="Pfam" id="PF01694">
    <property type="entry name" value="Rhomboid"/>
    <property type="match status" value="1"/>
</dbReference>
<feature type="transmembrane region" description="Helical" evidence="7">
    <location>
        <begin position="177"/>
        <end position="203"/>
    </location>
</feature>
<dbReference type="RefSeq" id="WP_013176862.1">
    <property type="nucleotide sequence ID" value="NC_014221.1"/>
</dbReference>
<protein>
    <submittedName>
        <fullName evidence="9">Rhomboid family protein</fullName>
    </submittedName>
</protein>
<dbReference type="PANTHER" id="PTHR43731:SF14">
    <property type="entry name" value="PRESENILIN-ASSOCIATED RHOMBOID-LIKE PROTEIN, MITOCHONDRIAL"/>
    <property type="match status" value="1"/>
</dbReference>
<dbReference type="GO" id="GO:0016020">
    <property type="term" value="C:membrane"/>
    <property type="evidence" value="ECO:0007669"/>
    <property type="project" value="UniProtKB-SubCell"/>
</dbReference>
<evidence type="ECO:0000313" key="10">
    <source>
        <dbReference type="Proteomes" id="UP000000379"/>
    </source>
</evidence>
<dbReference type="AlphaFoldDB" id="D7CRJ2"/>
<accession>D7CRJ2</accession>
<dbReference type="MEROPS" id="S54.027"/>
<evidence type="ECO:0000256" key="2">
    <source>
        <dbReference type="ARBA" id="ARBA00009045"/>
    </source>
</evidence>
<evidence type="ECO:0000259" key="8">
    <source>
        <dbReference type="Pfam" id="PF01694"/>
    </source>
</evidence>
<keyword evidence="5 7" id="KW-1133">Transmembrane helix</keyword>
<dbReference type="GO" id="GO:0004252">
    <property type="term" value="F:serine-type endopeptidase activity"/>
    <property type="evidence" value="ECO:0007669"/>
    <property type="project" value="InterPro"/>
</dbReference>
<reference evidence="9 10" key="2">
    <citation type="journal article" date="2011" name="Stand. Genomic Sci.">
        <title>Complete genome sequence of Truepera radiovictrix type strain (RQ-24).</title>
        <authorList>
            <person name="Ivanova N."/>
            <person name="Rohde C."/>
            <person name="Munk C."/>
            <person name="Nolan M."/>
            <person name="Lucas S."/>
            <person name="Del Rio T.G."/>
            <person name="Tice H."/>
            <person name="Deshpande S."/>
            <person name="Cheng J.F."/>
            <person name="Tapia R."/>
            <person name="Han C."/>
            <person name="Goodwin L."/>
            <person name="Pitluck S."/>
            <person name="Liolios K."/>
            <person name="Mavromatis K."/>
            <person name="Mikhailova N."/>
            <person name="Pati A."/>
            <person name="Chen A."/>
            <person name="Palaniappan K."/>
            <person name="Land M."/>
            <person name="Hauser L."/>
            <person name="Chang Y.J."/>
            <person name="Jeffries C.D."/>
            <person name="Brambilla E."/>
            <person name="Rohde M."/>
            <person name="Goker M."/>
            <person name="Tindall B.J."/>
            <person name="Woyke T."/>
            <person name="Bristow J."/>
            <person name="Eisen J.A."/>
            <person name="Markowitz V."/>
            <person name="Hugenholtz P."/>
            <person name="Kyrpides N.C."/>
            <person name="Klenk H.P."/>
            <person name="Lapidus A."/>
        </authorList>
    </citation>
    <scope>NUCLEOTIDE SEQUENCE [LARGE SCALE GENOMIC DNA]</scope>
    <source>
        <strain evidence="10">DSM 17093 / CIP 108686 / LMG 22925 / RQ-24</strain>
    </source>
</reference>
<evidence type="ECO:0000256" key="3">
    <source>
        <dbReference type="ARBA" id="ARBA00022692"/>
    </source>
</evidence>
<dbReference type="PANTHER" id="PTHR43731">
    <property type="entry name" value="RHOMBOID PROTEASE"/>
    <property type="match status" value="1"/>
</dbReference>
<dbReference type="STRING" id="649638.Trad_0343"/>
<dbReference type="HOGENOM" id="CLU_055068_5_1_0"/>
<keyword evidence="6 7" id="KW-0472">Membrane</keyword>
<evidence type="ECO:0000256" key="4">
    <source>
        <dbReference type="ARBA" id="ARBA00022801"/>
    </source>
</evidence>
<dbReference type="Proteomes" id="UP000000379">
    <property type="component" value="Chromosome"/>
</dbReference>
<proteinExistence type="inferred from homology"/>
<comment type="subcellular location">
    <subcellularLocation>
        <location evidence="1">Membrane</location>
        <topology evidence="1">Multi-pass membrane protein</topology>
    </subcellularLocation>
</comment>
<dbReference type="InterPro" id="IPR050925">
    <property type="entry name" value="Rhomboid_protease_S54"/>
</dbReference>
<evidence type="ECO:0000256" key="7">
    <source>
        <dbReference type="SAM" id="Phobius"/>
    </source>
</evidence>
<reference evidence="10" key="1">
    <citation type="submission" date="2010-05" db="EMBL/GenBank/DDBJ databases">
        <title>The complete genome of Truepera radiovictris DSM 17093.</title>
        <authorList>
            <consortium name="US DOE Joint Genome Institute (JGI-PGF)"/>
            <person name="Lucas S."/>
            <person name="Copeland A."/>
            <person name="Lapidus A."/>
            <person name="Glavina del Rio T."/>
            <person name="Dalin E."/>
            <person name="Tice H."/>
            <person name="Bruce D."/>
            <person name="Goodwin L."/>
            <person name="Pitluck S."/>
            <person name="Kyrpides N."/>
            <person name="Mavromatis K."/>
            <person name="Ovchinnikova G."/>
            <person name="Munk A.C."/>
            <person name="Detter J.C."/>
            <person name="Han C."/>
            <person name="Tapia R."/>
            <person name="Land M."/>
            <person name="Hauser L."/>
            <person name="Markowitz V."/>
            <person name="Cheng J.-F."/>
            <person name="Hugenholtz P."/>
            <person name="Woyke T."/>
            <person name="Wu D."/>
            <person name="Tindall B."/>
            <person name="Pomrenke H.G."/>
            <person name="Brambilla E."/>
            <person name="Klenk H.-P."/>
            <person name="Eisen J.A."/>
        </authorList>
    </citation>
    <scope>NUCLEOTIDE SEQUENCE [LARGE SCALE GENOMIC DNA]</scope>
    <source>
        <strain evidence="10">DSM 17093 / CIP 108686 / LMG 22925 / RQ-24</strain>
    </source>
</reference>
<keyword evidence="4" id="KW-0378">Hydrolase</keyword>
<feature type="transmembrane region" description="Helical" evidence="7">
    <location>
        <begin position="64"/>
        <end position="88"/>
    </location>
</feature>
<keyword evidence="10" id="KW-1185">Reference proteome</keyword>
<organism evidence="9 10">
    <name type="scientific">Truepera radiovictrix (strain DSM 17093 / CIP 108686 / LMG 22925 / RQ-24)</name>
    <dbReference type="NCBI Taxonomy" id="649638"/>
    <lineage>
        <taxon>Bacteria</taxon>
        <taxon>Thermotogati</taxon>
        <taxon>Deinococcota</taxon>
        <taxon>Deinococci</taxon>
        <taxon>Trueperales</taxon>
        <taxon>Trueperaceae</taxon>
        <taxon>Truepera</taxon>
    </lineage>
</organism>
<dbReference type="eggNOG" id="COG0705">
    <property type="taxonomic scope" value="Bacteria"/>
</dbReference>
<dbReference type="KEGG" id="tra:Trad_0343"/>
<feature type="transmembrane region" description="Helical" evidence="7">
    <location>
        <begin position="12"/>
        <end position="30"/>
    </location>
</feature>
<keyword evidence="3 7" id="KW-0812">Transmembrane</keyword>
<feature type="transmembrane region" description="Helical" evidence="7">
    <location>
        <begin position="150"/>
        <end position="171"/>
    </location>
</feature>
<evidence type="ECO:0000256" key="6">
    <source>
        <dbReference type="ARBA" id="ARBA00023136"/>
    </source>
</evidence>
<evidence type="ECO:0000256" key="1">
    <source>
        <dbReference type="ARBA" id="ARBA00004141"/>
    </source>
</evidence>
<feature type="domain" description="Peptidase S54 rhomboid" evidence="8">
    <location>
        <begin position="60"/>
        <end position="207"/>
    </location>
</feature>
<evidence type="ECO:0000256" key="5">
    <source>
        <dbReference type="ARBA" id="ARBA00022989"/>
    </source>
</evidence>
<gene>
    <name evidence="9" type="ordered locus">Trad_0343</name>
</gene>
<dbReference type="EMBL" id="CP002049">
    <property type="protein sequence ID" value="ADI13482.1"/>
    <property type="molecule type" value="Genomic_DNA"/>
</dbReference>
<dbReference type="InterPro" id="IPR022764">
    <property type="entry name" value="Peptidase_S54_rhomboid_dom"/>
</dbReference>
<dbReference type="Gene3D" id="1.20.1540.10">
    <property type="entry name" value="Rhomboid-like"/>
    <property type="match status" value="1"/>
</dbReference>
<dbReference type="SUPFAM" id="SSF144091">
    <property type="entry name" value="Rhomboid-like"/>
    <property type="match status" value="1"/>
</dbReference>
<sequence length="225" mass="25039">MLPLRDSVAHHGPAFVTKLLLWLNILVFFWQVSGGARAFEASILRYGFVPALFFNAPLEQSHRLVTSMFLHGSVGHLLGNLWFLWVFGPALEGRLGGGRYVILYLLAGVGAAFTQGLAMPDAQLPMVGASGAISGVLGGYLVFFSRAWVLTMVWFVLPFFFWFPVATYIAYWVLFQFLYGLLGLPGVAWWAHLGGFAVGLLLAKHLCYHPPYRSQPSYQQGFDFD</sequence>